<organism evidence="14 15">
    <name type="scientific">Pocillopora meandrina</name>
    <dbReference type="NCBI Taxonomy" id="46732"/>
    <lineage>
        <taxon>Eukaryota</taxon>
        <taxon>Metazoa</taxon>
        <taxon>Cnidaria</taxon>
        <taxon>Anthozoa</taxon>
        <taxon>Hexacorallia</taxon>
        <taxon>Scleractinia</taxon>
        <taxon>Astrocoeniina</taxon>
        <taxon>Pocilloporidae</taxon>
        <taxon>Pocillopora</taxon>
    </lineage>
</organism>
<dbReference type="Gene3D" id="2.60.120.260">
    <property type="entry name" value="Galactose-binding domain-like"/>
    <property type="match status" value="1"/>
</dbReference>
<feature type="transmembrane region" description="Helical" evidence="11">
    <location>
        <begin position="856"/>
        <end position="881"/>
    </location>
</feature>
<protein>
    <recommendedName>
        <fullName evidence="13">Spondin-like TSP1 domain-containing protein</fullName>
    </recommendedName>
</protein>
<dbReference type="InterPro" id="IPR036383">
    <property type="entry name" value="TSP1_rpt_sf"/>
</dbReference>
<evidence type="ECO:0000256" key="1">
    <source>
        <dbReference type="ARBA" id="ARBA00004167"/>
    </source>
</evidence>
<evidence type="ECO:0000256" key="10">
    <source>
        <dbReference type="ARBA" id="ARBA00023180"/>
    </source>
</evidence>
<gene>
    <name evidence="14" type="ORF">PMEA_00005184</name>
</gene>
<keyword evidence="4 11" id="KW-0812">Transmembrane</keyword>
<comment type="caution">
    <text evidence="14">The sequence shown here is derived from an EMBL/GenBank/DDBJ whole genome shotgun (WGS) entry which is preliminary data.</text>
</comment>
<dbReference type="PROSITE" id="PS50092">
    <property type="entry name" value="TSP1"/>
    <property type="match status" value="11"/>
</dbReference>
<keyword evidence="8 11" id="KW-0472">Membrane</keyword>
<evidence type="ECO:0000256" key="3">
    <source>
        <dbReference type="ARBA" id="ARBA00022525"/>
    </source>
</evidence>
<dbReference type="GO" id="GO:0016020">
    <property type="term" value="C:membrane"/>
    <property type="evidence" value="ECO:0007669"/>
    <property type="project" value="UniProtKB-SubCell"/>
</dbReference>
<dbReference type="EMBL" id="CALNXJ010000013">
    <property type="protein sequence ID" value="CAH3111893.1"/>
    <property type="molecule type" value="Genomic_DNA"/>
</dbReference>
<feature type="signal peptide" evidence="12">
    <location>
        <begin position="1"/>
        <end position="23"/>
    </location>
</feature>
<evidence type="ECO:0000256" key="9">
    <source>
        <dbReference type="ARBA" id="ARBA00023157"/>
    </source>
</evidence>
<dbReference type="InterPro" id="IPR008979">
    <property type="entry name" value="Galactose-bd-like_sf"/>
</dbReference>
<evidence type="ECO:0000256" key="8">
    <source>
        <dbReference type="ARBA" id="ARBA00023136"/>
    </source>
</evidence>
<evidence type="ECO:0000313" key="14">
    <source>
        <dbReference type="EMBL" id="CAH3111893.1"/>
    </source>
</evidence>
<dbReference type="Pfam" id="PF19028">
    <property type="entry name" value="TSP1_spondin"/>
    <property type="match status" value="1"/>
</dbReference>
<dbReference type="Proteomes" id="UP001159428">
    <property type="component" value="Unassembled WGS sequence"/>
</dbReference>
<dbReference type="FunFam" id="2.20.100.10:FF:000007">
    <property type="entry name" value="Thrombospondin 1"/>
    <property type="match status" value="3"/>
</dbReference>
<reference evidence="14 15" key="1">
    <citation type="submission" date="2022-05" db="EMBL/GenBank/DDBJ databases">
        <authorList>
            <consortium name="Genoscope - CEA"/>
            <person name="William W."/>
        </authorList>
    </citation>
    <scope>NUCLEOTIDE SEQUENCE [LARGE SCALE GENOMIC DNA]</scope>
</reference>
<accession>A0AAU9WBW7</accession>
<dbReference type="InterPro" id="IPR044004">
    <property type="entry name" value="TSP1_spondin_dom"/>
</dbReference>
<evidence type="ECO:0000256" key="11">
    <source>
        <dbReference type="SAM" id="Phobius"/>
    </source>
</evidence>
<evidence type="ECO:0000256" key="2">
    <source>
        <dbReference type="ARBA" id="ARBA00004613"/>
    </source>
</evidence>
<evidence type="ECO:0000256" key="4">
    <source>
        <dbReference type="ARBA" id="ARBA00022692"/>
    </source>
</evidence>
<dbReference type="InterPro" id="IPR000884">
    <property type="entry name" value="TSP1_rpt"/>
</dbReference>
<dbReference type="FunFam" id="2.20.100.10:FF:000001">
    <property type="entry name" value="semaphorin-5A isoform X1"/>
    <property type="match status" value="8"/>
</dbReference>
<keyword evidence="7 11" id="KW-1133">Transmembrane helix</keyword>
<dbReference type="SMART" id="SM00209">
    <property type="entry name" value="TSP1"/>
    <property type="match status" value="11"/>
</dbReference>
<feature type="domain" description="Spondin-like TSP1" evidence="13">
    <location>
        <begin position="778"/>
        <end position="829"/>
    </location>
</feature>
<sequence>MRSAVGVCVCVQILLVIVVPNYAVDFPKGPGCGALLTDNLVNYTTKVGSSYNDSFDESHIFLNSTGAWCALWNHGLVYPEFTFDKQVNISVFAYQGRSNSQDYVTKLFIYFKRINLWNVFWSHYPTDDNVEYFDYAPTTDGDEIAYFPLNGLVAQRVKIRVQTWNKICMRVELYGCVVVNGGFSNWSDWTRCSNPCGNGTSFRNRTCTNPAPLHGGKYCEGDFNEMMDCVGNECPVNGGFSNWSDWTRCSNPCGNGTSFRYRTCTNPAPLHGGKYCEGDLYEMMDCEGNECPVNGGFSDWSEWNTCSVTCGTGFQLRQRNCTNPPPAHGGQKCDSEDFTEVRNCTASACYAKVDGGFSEWSNWTTCSVSCGSGFQLRYRNCTSPPPAHGGKSCESRNFTDVRTCLMGACNLPVDGGFSEWSNWTTCSVVCGTGFQLRHRNCTSPSPAYGGKSCESKNFTEGRTCAMGPCQLPVDGGFSEWSDWTTCSVSCGSGFQLRYRNCTSPPPAHGGKSCESRNFTDVRTCLMGACNLPVDGGFSEWSNWTTCSVVCGTGFQLRHRNCTSPSPAYGGKSCESKNFTEGRTCAMGPCQLPVDGGFSEWSNWTNCSVPCGTGFQLRHRNCSSPSPAHGGQGCESKNFTEGRICVMGPCHVPVNGGFSEWSNWTTCSVSCGTGYQLRHRNCTSPPPAYGGQDCESGKFTEGQTCVMEACRLPVDGGFSEWSDWTTCSVSCGNGFQLRHRNCTSPPPAHGGKSCEGKNFTDVRNCSTTECYSKVDGGFSKWSAWTTCSASCGTGLQLRYRNCTNPPPAHGGKNCESRNIYEGRSCNMKACQSDVGFVNANTGDGGTGDEEEHGSNEYFVAMIVFAVALAFSILIGITACYVLRDQSSRNRNIAQVENTRLDGKFVYVMDAMKT</sequence>
<evidence type="ECO:0000256" key="7">
    <source>
        <dbReference type="ARBA" id="ARBA00022989"/>
    </source>
</evidence>
<proteinExistence type="predicted"/>
<feature type="chain" id="PRO_5043695479" description="Spondin-like TSP1 domain-containing protein" evidence="12">
    <location>
        <begin position="24"/>
        <end position="912"/>
    </location>
</feature>
<dbReference type="Gene3D" id="2.20.100.10">
    <property type="entry name" value="Thrombospondin type-1 (TSP1) repeat"/>
    <property type="match status" value="11"/>
</dbReference>
<dbReference type="SUPFAM" id="SSF82895">
    <property type="entry name" value="TSP-1 type 1 repeat"/>
    <property type="match status" value="11"/>
</dbReference>
<keyword evidence="5 12" id="KW-0732">Signal</keyword>
<dbReference type="AlphaFoldDB" id="A0AAU9WBW7"/>
<dbReference type="SUPFAM" id="SSF49785">
    <property type="entry name" value="Galactose-binding domain-like"/>
    <property type="match status" value="1"/>
</dbReference>
<dbReference type="PANTHER" id="PTHR22906:SF43">
    <property type="entry name" value="PROPERDIN"/>
    <property type="match status" value="1"/>
</dbReference>
<keyword evidence="15" id="KW-1185">Reference proteome</keyword>
<evidence type="ECO:0000313" key="15">
    <source>
        <dbReference type="Proteomes" id="UP001159428"/>
    </source>
</evidence>
<evidence type="ECO:0000256" key="6">
    <source>
        <dbReference type="ARBA" id="ARBA00022737"/>
    </source>
</evidence>
<comment type="subcellular location">
    <subcellularLocation>
        <location evidence="1">Membrane</location>
        <topology evidence="1">Single-pass membrane protein</topology>
    </subcellularLocation>
    <subcellularLocation>
        <location evidence="2">Secreted</location>
    </subcellularLocation>
</comment>
<dbReference type="InterPro" id="IPR052065">
    <property type="entry name" value="Compl_asym_regulator"/>
</dbReference>
<evidence type="ECO:0000256" key="12">
    <source>
        <dbReference type="SAM" id="SignalP"/>
    </source>
</evidence>
<evidence type="ECO:0000259" key="13">
    <source>
        <dbReference type="Pfam" id="PF19028"/>
    </source>
</evidence>
<keyword evidence="10" id="KW-0325">Glycoprotein</keyword>
<evidence type="ECO:0000256" key="5">
    <source>
        <dbReference type="ARBA" id="ARBA00022729"/>
    </source>
</evidence>
<keyword evidence="6" id="KW-0677">Repeat</keyword>
<name>A0AAU9WBW7_9CNID</name>
<keyword evidence="3" id="KW-0964">Secreted</keyword>
<dbReference type="Pfam" id="PF00090">
    <property type="entry name" value="TSP_1"/>
    <property type="match status" value="10"/>
</dbReference>
<dbReference type="PANTHER" id="PTHR22906">
    <property type="entry name" value="PROPERDIN"/>
    <property type="match status" value="1"/>
</dbReference>
<keyword evidence="9" id="KW-1015">Disulfide bond</keyword>